<organism evidence="1 2">
    <name type="scientific">Tritrichomonas musculus</name>
    <dbReference type="NCBI Taxonomy" id="1915356"/>
    <lineage>
        <taxon>Eukaryota</taxon>
        <taxon>Metamonada</taxon>
        <taxon>Parabasalia</taxon>
        <taxon>Tritrichomonadida</taxon>
        <taxon>Tritrichomonadidae</taxon>
        <taxon>Tritrichomonas</taxon>
    </lineage>
</organism>
<evidence type="ECO:0000313" key="2">
    <source>
        <dbReference type="Proteomes" id="UP001470230"/>
    </source>
</evidence>
<reference evidence="1 2" key="1">
    <citation type="submission" date="2024-04" db="EMBL/GenBank/DDBJ databases">
        <title>Tritrichomonas musculus Genome.</title>
        <authorList>
            <person name="Alves-Ferreira E."/>
            <person name="Grigg M."/>
            <person name="Lorenzi H."/>
            <person name="Galac M."/>
        </authorList>
    </citation>
    <scope>NUCLEOTIDE SEQUENCE [LARGE SCALE GENOMIC DNA]</scope>
    <source>
        <strain evidence="1 2">EAF2021</strain>
    </source>
</reference>
<dbReference type="EMBL" id="JAPFFF010000004">
    <property type="protein sequence ID" value="KAK8892447.1"/>
    <property type="molecule type" value="Genomic_DNA"/>
</dbReference>
<dbReference type="Proteomes" id="UP001470230">
    <property type="component" value="Unassembled WGS sequence"/>
</dbReference>
<accession>A0ABR2KMS5</accession>
<comment type="caution">
    <text evidence="1">The sequence shown here is derived from an EMBL/GenBank/DDBJ whole genome shotgun (WGS) entry which is preliminary data.</text>
</comment>
<sequence>MILLKFTISFAPDDKSIYEPFVPFMKDSDNGISALFYQGDNPETGDPRDRRGDITVDCGYTKLFTQLTEKGTYRSIQNIAAWTAQ</sequence>
<evidence type="ECO:0000313" key="1">
    <source>
        <dbReference type="EMBL" id="KAK8892447.1"/>
    </source>
</evidence>
<protein>
    <submittedName>
        <fullName evidence="1">Uncharacterized protein</fullName>
    </submittedName>
</protein>
<keyword evidence="2" id="KW-1185">Reference proteome</keyword>
<gene>
    <name evidence="1" type="ORF">M9Y10_029675</name>
</gene>
<proteinExistence type="predicted"/>
<name>A0ABR2KMS5_9EUKA</name>